<accession>A0A109JFG0</accession>
<evidence type="ECO:0000313" key="1">
    <source>
        <dbReference type="EMBL" id="KWV47943.1"/>
    </source>
</evidence>
<evidence type="ECO:0000313" key="2">
    <source>
        <dbReference type="Proteomes" id="UP000068164"/>
    </source>
</evidence>
<keyword evidence="2" id="KW-1185">Reference proteome</keyword>
<dbReference type="Proteomes" id="UP000068164">
    <property type="component" value="Unassembled WGS sequence"/>
</dbReference>
<dbReference type="InterPro" id="IPR011006">
    <property type="entry name" value="CheY-like_superfamily"/>
</dbReference>
<reference evidence="1 2" key="1">
    <citation type="submission" date="2015-11" db="EMBL/GenBank/DDBJ databases">
        <title>Draft Genome Sequence of the Strain BR 10423 (Rhizobium sp.) isolated from nodules of Mimosa pudica.</title>
        <authorList>
            <person name="Barauna A.C."/>
            <person name="Zilli J.E."/>
            <person name="Simoes-Araujo J.L."/>
            <person name="Reis V.M."/>
            <person name="James E.K."/>
            <person name="Reis F.B.Jr."/>
            <person name="Rouws L.F."/>
            <person name="Passos S.R."/>
            <person name="Gois S.R."/>
        </authorList>
    </citation>
    <scope>NUCLEOTIDE SEQUENCE [LARGE SCALE GENOMIC DNA]</scope>
    <source>
        <strain evidence="1 2">BR10423</strain>
    </source>
</reference>
<evidence type="ECO:0008006" key="3">
    <source>
        <dbReference type="Google" id="ProtNLM"/>
    </source>
</evidence>
<dbReference type="OrthoDB" id="582170at2"/>
<dbReference type="AlphaFoldDB" id="A0A109JFG0"/>
<dbReference type="Gene3D" id="3.40.50.2300">
    <property type="match status" value="1"/>
</dbReference>
<dbReference type="RefSeq" id="WP_062372011.1">
    <property type="nucleotide sequence ID" value="NZ_LNCD01000101.1"/>
</dbReference>
<proteinExistence type="predicted"/>
<gene>
    <name evidence="1" type="ORF">AS026_12790</name>
</gene>
<sequence length="152" mass="16176">MLFADLLGKYVLVMDRNYPQAGALGSALRSQGSEVVGPFDDLREGFKALDEAHIDAAVLGINLDALRVFSFADRLVERGIPFIFTSRRGRDLPSRFLGCLCVSNQVAEDDILVALAVSITSSREVVASSTPLAAGISGPAARSGDRGGIRHD</sequence>
<organism evidence="1 2">
    <name type="scientific">Rhizobium altiplani</name>
    <dbReference type="NCBI Taxonomy" id="1864509"/>
    <lineage>
        <taxon>Bacteria</taxon>
        <taxon>Pseudomonadati</taxon>
        <taxon>Pseudomonadota</taxon>
        <taxon>Alphaproteobacteria</taxon>
        <taxon>Hyphomicrobiales</taxon>
        <taxon>Rhizobiaceae</taxon>
        <taxon>Rhizobium/Agrobacterium group</taxon>
        <taxon>Rhizobium</taxon>
    </lineage>
</organism>
<comment type="caution">
    <text evidence="1">The sequence shown here is derived from an EMBL/GenBank/DDBJ whole genome shotgun (WGS) entry which is preliminary data.</text>
</comment>
<protein>
    <recommendedName>
        <fullName evidence="3">Response regulatory domain-containing protein</fullName>
    </recommendedName>
</protein>
<dbReference type="SUPFAM" id="SSF52172">
    <property type="entry name" value="CheY-like"/>
    <property type="match status" value="1"/>
</dbReference>
<name>A0A109JFG0_9HYPH</name>
<dbReference type="EMBL" id="LNCD01000101">
    <property type="protein sequence ID" value="KWV47943.1"/>
    <property type="molecule type" value="Genomic_DNA"/>
</dbReference>